<keyword evidence="4" id="KW-1185">Reference proteome</keyword>
<evidence type="ECO:0008006" key="5">
    <source>
        <dbReference type="Google" id="ProtNLM"/>
    </source>
</evidence>
<dbReference type="Proteomes" id="UP000566813">
    <property type="component" value="Unassembled WGS sequence"/>
</dbReference>
<feature type="region of interest" description="Disordered" evidence="1">
    <location>
        <begin position="286"/>
        <end position="305"/>
    </location>
</feature>
<reference evidence="3 4" key="1">
    <citation type="submission" date="2020-08" db="EMBL/GenBank/DDBJ databases">
        <title>The genome sequence of type strain Novosphingobium flavum NBRC 111647.</title>
        <authorList>
            <person name="Liu Y."/>
        </authorList>
    </citation>
    <scope>NUCLEOTIDE SEQUENCE [LARGE SCALE GENOMIC DNA]</scope>
    <source>
        <strain evidence="3 4">NBRC 111647</strain>
    </source>
</reference>
<name>A0A7X1KL74_9SPHN</name>
<feature type="chain" id="PRO_5031188875" description="Alpha/beta hydrolase" evidence="2">
    <location>
        <begin position="30"/>
        <end position="472"/>
    </location>
</feature>
<dbReference type="SUPFAM" id="SSF53474">
    <property type="entry name" value="alpha/beta-Hydrolases"/>
    <property type="match status" value="1"/>
</dbReference>
<evidence type="ECO:0000256" key="1">
    <source>
        <dbReference type="SAM" id="MobiDB-lite"/>
    </source>
</evidence>
<dbReference type="Gene3D" id="3.40.50.1820">
    <property type="entry name" value="alpha/beta hydrolase"/>
    <property type="match status" value="1"/>
</dbReference>
<evidence type="ECO:0000256" key="2">
    <source>
        <dbReference type="SAM" id="SignalP"/>
    </source>
</evidence>
<organism evidence="3 4">
    <name type="scientific">Novosphingobium flavum</name>
    <dbReference type="NCBI Taxonomy" id="1778672"/>
    <lineage>
        <taxon>Bacteria</taxon>
        <taxon>Pseudomonadati</taxon>
        <taxon>Pseudomonadota</taxon>
        <taxon>Alphaproteobacteria</taxon>
        <taxon>Sphingomonadales</taxon>
        <taxon>Sphingomonadaceae</taxon>
        <taxon>Novosphingobium</taxon>
    </lineage>
</organism>
<keyword evidence="2" id="KW-0732">Signal</keyword>
<evidence type="ECO:0000313" key="3">
    <source>
        <dbReference type="EMBL" id="MBC2664950.1"/>
    </source>
</evidence>
<dbReference type="RefSeq" id="WP_185663198.1">
    <property type="nucleotide sequence ID" value="NZ_JACLAW010000003.1"/>
</dbReference>
<sequence length="472" mass="50212">MNEKNLKARLGIGALAALLLLNPGLRVSAQQAPAEGGARLGPGEVTAPTGPVDNDQLHVTYVRLGSNRAEGFLYEPKGRGANARVAILYAAPQVPAIADIGFNPPPVELASRGYRVLYVRHIYQAGDLAMPLDGFAETSRGISYLRSLPGVERVVLVGWGLSAASTTLYASVAANGPAACQYPQVLVPCKTEEASGLAKPDGLVLLDPGLAAADKPFAVDPAYEGNGRTRQDLDEYSAANGYDAATGTAKYSADFRKRYYAAQSARNNKVVDDAIARRKLVDEGKGPFLGDEPMSVPGTNSTGSGSGLFKTDLSLLAHTKRPHILLKADGSQPMEIIRTTRKPSSGVKSVGRTGQCCGYTLRRFMANDAIRTTKDFAMTEDDVLGVEWRSSNLSVPGAAEGVAVPSLVMSMTCFMFVVPSEVIYDHLAAKDKTLVGVEGTGHLFTACGPEFGDTKKRTFDYITSWLSKSGRF</sequence>
<evidence type="ECO:0000313" key="4">
    <source>
        <dbReference type="Proteomes" id="UP000566813"/>
    </source>
</evidence>
<proteinExistence type="predicted"/>
<comment type="caution">
    <text evidence="3">The sequence shown here is derived from an EMBL/GenBank/DDBJ whole genome shotgun (WGS) entry which is preliminary data.</text>
</comment>
<feature type="signal peptide" evidence="2">
    <location>
        <begin position="1"/>
        <end position="29"/>
    </location>
</feature>
<dbReference type="InterPro" id="IPR029058">
    <property type="entry name" value="AB_hydrolase_fold"/>
</dbReference>
<feature type="region of interest" description="Disordered" evidence="1">
    <location>
        <begin position="33"/>
        <end position="52"/>
    </location>
</feature>
<gene>
    <name evidence="3" type="ORF">H7F51_05435</name>
</gene>
<dbReference type="EMBL" id="JACLAW010000003">
    <property type="protein sequence ID" value="MBC2664950.1"/>
    <property type="molecule type" value="Genomic_DNA"/>
</dbReference>
<dbReference type="AlphaFoldDB" id="A0A7X1KL74"/>
<accession>A0A7X1KL74</accession>
<protein>
    <recommendedName>
        <fullName evidence="5">Alpha/beta hydrolase</fullName>
    </recommendedName>
</protein>